<name>K9D376_9FIRM</name>
<accession>K9D376</accession>
<dbReference type="Proteomes" id="UP000009891">
    <property type="component" value="Unassembled WGS sequence"/>
</dbReference>
<dbReference type="STRING" id="883156.HMPREF9282_00560"/>
<dbReference type="eggNOG" id="COG4733">
    <property type="taxonomic scope" value="Bacteria"/>
</dbReference>
<dbReference type="RefSeq" id="WP_006555460.1">
    <property type="nucleotide sequence ID" value="NZ_JH992936.1"/>
</dbReference>
<dbReference type="EMBL" id="AHAF01000003">
    <property type="protein sequence ID" value="EKU78763.1"/>
    <property type="molecule type" value="Genomic_DNA"/>
</dbReference>
<sequence length="658" mass="72559">MDNQNNLPSTIQGDGRKFISLLKAQLKEVQKQIADAIDEVSSVYNTLADNPDTIDEQVHSITVKEQRSNGKVTLRVRWNSDNIKQYNGAVIDVKEANEYEFDNWEELKYTKTYSTAKTNEYVIENCSVGSKYYIRVRGKDIRNALSVSANAPTATYYISPMDHTPKPPYEGTVVFDERGVYWHWKQYDQNEYSWTELRLDEHVGDAYNRLDITSDLWSDKIPVNRVGKAYLYNKGVGNSYSSPLEIEYAKSVPAAPKYLKITPVFEGLQIEFDNIPEGCNGAIVYINNEPHRVIDNKYNYICSTGTYTVKVCFTDVFGEGTMSDPQTVGTIEEIPPNAIHITDKVVFDDGVIVGKYIGDRQIVGTKIQEDSITTGHIQANAINSDKIAANAVTATKIKSGEIKTNHMLANSINGDRIIANTLDAKKIKAGSITSEQIGAGAVKADDIAAGAISTDKLAAGAVTAQKMKVDSLSAISANLGTVQGGTIIGTTIRNASNSFSVDANGHIRGVTIDGESFRRSGLNLTATTSAKYYVADNQLCPIPSGYREDECIFFLSRADGWGQIGSFEPYGGDRHSFSKYIEAGQKEFTAVLTSYDNSYQHETDKMASNYYMYDSAAVGLSGRKAICRKMRASSKKIEYDTSGCEVGYVTIHVIGIKR</sequence>
<dbReference type="PATRIC" id="fig|883156.3.peg.546"/>
<dbReference type="AlphaFoldDB" id="K9D376"/>
<organism evidence="1 2">
    <name type="scientific">Veillonella seminalis ACS-216-V-Col6b</name>
    <dbReference type="NCBI Taxonomy" id="883156"/>
    <lineage>
        <taxon>Bacteria</taxon>
        <taxon>Bacillati</taxon>
        <taxon>Bacillota</taxon>
        <taxon>Negativicutes</taxon>
        <taxon>Veillonellales</taxon>
        <taxon>Veillonellaceae</taxon>
        <taxon>Veillonella</taxon>
    </lineage>
</organism>
<dbReference type="OrthoDB" id="1624912at2"/>
<comment type="caution">
    <text evidence="1">The sequence shown here is derived from an EMBL/GenBank/DDBJ whole genome shotgun (WGS) entry which is preliminary data.</text>
</comment>
<dbReference type="HOGENOM" id="CLU_416729_0_0_9"/>
<evidence type="ECO:0000313" key="1">
    <source>
        <dbReference type="EMBL" id="EKU78763.1"/>
    </source>
</evidence>
<proteinExistence type="predicted"/>
<protein>
    <recommendedName>
        <fullName evidence="3">Fibronectin type-III domain-containing protein</fullName>
    </recommendedName>
</protein>
<keyword evidence="2" id="KW-1185">Reference proteome</keyword>
<reference evidence="1 2" key="1">
    <citation type="submission" date="2012-09" db="EMBL/GenBank/DDBJ databases">
        <title>The Genome Sequence of Veillonella ratti ACS-216-V-COL6B.</title>
        <authorList>
            <consortium name="The Broad Institute Genome Sequencing Platform"/>
            <person name="Earl A."/>
            <person name="Ward D."/>
            <person name="Feldgarden M."/>
            <person name="Gevers D."/>
            <person name="Saerens B."/>
            <person name="Vaneechoutte M."/>
            <person name="Walker B."/>
            <person name="Young S.K."/>
            <person name="Zeng Q."/>
            <person name="Gargeya S."/>
            <person name="Fitzgerald M."/>
            <person name="Haas B."/>
            <person name="Abouelleil A."/>
            <person name="Alvarado L."/>
            <person name="Arachchi H.M."/>
            <person name="Berlin A."/>
            <person name="Chapman S.B."/>
            <person name="Goldberg J."/>
            <person name="Griggs A."/>
            <person name="Gujja S."/>
            <person name="Hansen M."/>
            <person name="Howarth C."/>
            <person name="Imamovic A."/>
            <person name="Larimer J."/>
            <person name="McCowen C."/>
            <person name="Montmayeur A."/>
            <person name="Murphy C."/>
            <person name="Neiman D."/>
            <person name="Pearson M."/>
            <person name="Priest M."/>
            <person name="Roberts A."/>
            <person name="Saif S."/>
            <person name="Shea T."/>
            <person name="Sisk P."/>
            <person name="Sykes S."/>
            <person name="Wortman J."/>
            <person name="Nusbaum C."/>
            <person name="Birren B."/>
        </authorList>
    </citation>
    <scope>NUCLEOTIDE SEQUENCE [LARGE SCALE GENOMIC DNA]</scope>
    <source>
        <strain evidence="1 2">ACS-216-V-Col6b</strain>
    </source>
</reference>
<gene>
    <name evidence="1" type="ORF">HMPREF9282_00560</name>
</gene>
<evidence type="ECO:0000313" key="2">
    <source>
        <dbReference type="Proteomes" id="UP000009891"/>
    </source>
</evidence>
<evidence type="ECO:0008006" key="3">
    <source>
        <dbReference type="Google" id="ProtNLM"/>
    </source>
</evidence>